<sequence length="91" mass="10230">MILPSLSWNWYSTLVMSPSNTSHTTSSESRFPRLTTCAHTNPSSWYHFSTRSLILCSIPALNLFCFFTIPSISSRTGSGSMPGLAPRTRRW</sequence>
<accession>A0A0A9F258</accession>
<reference evidence="1" key="2">
    <citation type="journal article" date="2015" name="Data Brief">
        <title>Shoot transcriptome of the giant reed, Arundo donax.</title>
        <authorList>
            <person name="Barrero R.A."/>
            <person name="Guerrero F.D."/>
            <person name="Moolhuijzen P."/>
            <person name="Goolsby J.A."/>
            <person name="Tidwell J."/>
            <person name="Bellgard S.E."/>
            <person name="Bellgard M.I."/>
        </authorList>
    </citation>
    <scope>NUCLEOTIDE SEQUENCE</scope>
    <source>
        <tissue evidence="1">Shoot tissue taken approximately 20 cm above the soil surface</tissue>
    </source>
</reference>
<protein>
    <submittedName>
        <fullName evidence="1">Uncharacterized protein</fullName>
    </submittedName>
</protein>
<reference evidence="1" key="1">
    <citation type="submission" date="2014-09" db="EMBL/GenBank/DDBJ databases">
        <authorList>
            <person name="Magalhaes I.L.F."/>
            <person name="Oliveira U."/>
            <person name="Santos F.R."/>
            <person name="Vidigal T.H.D.A."/>
            <person name="Brescovit A.D."/>
            <person name="Santos A.J."/>
        </authorList>
    </citation>
    <scope>NUCLEOTIDE SEQUENCE</scope>
    <source>
        <tissue evidence="1">Shoot tissue taken approximately 20 cm above the soil surface</tissue>
    </source>
</reference>
<name>A0A0A9F258_ARUDO</name>
<proteinExistence type="predicted"/>
<dbReference type="AlphaFoldDB" id="A0A0A9F258"/>
<organism evidence="1">
    <name type="scientific">Arundo donax</name>
    <name type="common">Giant reed</name>
    <name type="synonym">Donax arundinaceus</name>
    <dbReference type="NCBI Taxonomy" id="35708"/>
    <lineage>
        <taxon>Eukaryota</taxon>
        <taxon>Viridiplantae</taxon>
        <taxon>Streptophyta</taxon>
        <taxon>Embryophyta</taxon>
        <taxon>Tracheophyta</taxon>
        <taxon>Spermatophyta</taxon>
        <taxon>Magnoliopsida</taxon>
        <taxon>Liliopsida</taxon>
        <taxon>Poales</taxon>
        <taxon>Poaceae</taxon>
        <taxon>PACMAD clade</taxon>
        <taxon>Arundinoideae</taxon>
        <taxon>Arundineae</taxon>
        <taxon>Arundo</taxon>
    </lineage>
</organism>
<dbReference type="EMBL" id="GBRH01190811">
    <property type="protein sequence ID" value="JAE07085.1"/>
    <property type="molecule type" value="Transcribed_RNA"/>
</dbReference>
<evidence type="ECO:0000313" key="1">
    <source>
        <dbReference type="EMBL" id="JAE07085.1"/>
    </source>
</evidence>